<keyword evidence="4" id="KW-0812">Transmembrane</keyword>
<feature type="chain" id="PRO_5041999465" description="UDP-glycosyltransferases domain-containing protein" evidence="5">
    <location>
        <begin position="26"/>
        <end position="1026"/>
    </location>
</feature>
<dbReference type="InterPro" id="IPR002213">
    <property type="entry name" value="UDP_glucos_trans"/>
</dbReference>
<dbReference type="EMBL" id="JASPKZ010000012">
    <property type="protein sequence ID" value="KAJ9601564.1"/>
    <property type="molecule type" value="Genomic_DNA"/>
</dbReference>
<dbReference type="PANTHER" id="PTHR48043">
    <property type="entry name" value="EG:EG0003.4 PROTEIN-RELATED"/>
    <property type="match status" value="1"/>
</dbReference>
<evidence type="ECO:0000313" key="6">
    <source>
        <dbReference type="EMBL" id="KAJ9601564.1"/>
    </source>
</evidence>
<dbReference type="PROSITE" id="PS00375">
    <property type="entry name" value="UDPGT"/>
    <property type="match status" value="2"/>
</dbReference>
<dbReference type="Proteomes" id="UP001233999">
    <property type="component" value="Unassembled WGS sequence"/>
</dbReference>
<keyword evidence="7" id="KW-1185">Reference proteome</keyword>
<dbReference type="CDD" id="cd03784">
    <property type="entry name" value="GT1_Gtf-like"/>
    <property type="match status" value="2"/>
</dbReference>
<evidence type="ECO:0008006" key="8">
    <source>
        <dbReference type="Google" id="ProtNLM"/>
    </source>
</evidence>
<keyword evidence="5" id="KW-0732">Signal</keyword>
<accession>A0AAD8AM02</accession>
<name>A0AAD8AM02_DIPPU</name>
<comment type="similarity">
    <text evidence="1">Belongs to the UDP-glycosyltransferase family.</text>
</comment>
<dbReference type="InterPro" id="IPR050271">
    <property type="entry name" value="UDP-glycosyltransferase"/>
</dbReference>
<feature type="transmembrane region" description="Helical" evidence="4">
    <location>
        <begin position="975"/>
        <end position="1002"/>
    </location>
</feature>
<reference evidence="6" key="2">
    <citation type="submission" date="2023-05" db="EMBL/GenBank/DDBJ databases">
        <authorList>
            <person name="Fouks B."/>
        </authorList>
    </citation>
    <scope>NUCLEOTIDE SEQUENCE</scope>
    <source>
        <strain evidence="6">Stay&amp;Tobe</strain>
        <tissue evidence="6">Testes</tissue>
    </source>
</reference>
<evidence type="ECO:0000313" key="7">
    <source>
        <dbReference type="Proteomes" id="UP001233999"/>
    </source>
</evidence>
<dbReference type="GO" id="GO:0008194">
    <property type="term" value="F:UDP-glycosyltransferase activity"/>
    <property type="evidence" value="ECO:0007669"/>
    <property type="project" value="InterPro"/>
</dbReference>
<proteinExistence type="inferred from homology"/>
<keyword evidence="2" id="KW-0328">Glycosyltransferase</keyword>
<dbReference type="PANTHER" id="PTHR48043:SF159">
    <property type="entry name" value="EG:EG0003.4 PROTEIN-RELATED"/>
    <property type="match status" value="1"/>
</dbReference>
<feature type="signal peptide" evidence="5">
    <location>
        <begin position="1"/>
        <end position="25"/>
    </location>
</feature>
<dbReference type="AlphaFoldDB" id="A0AAD8AM02"/>
<dbReference type="InterPro" id="IPR035595">
    <property type="entry name" value="UDP_glycos_trans_CS"/>
</dbReference>
<dbReference type="FunFam" id="3.40.50.2000:FF:000050">
    <property type="entry name" value="UDP-glucuronosyltransferase"/>
    <property type="match status" value="2"/>
</dbReference>
<evidence type="ECO:0000256" key="4">
    <source>
        <dbReference type="SAM" id="Phobius"/>
    </source>
</evidence>
<dbReference type="Pfam" id="PF00201">
    <property type="entry name" value="UDPGT"/>
    <property type="match status" value="2"/>
</dbReference>
<protein>
    <recommendedName>
        <fullName evidence="8">UDP-glycosyltransferases domain-containing protein</fullName>
    </recommendedName>
</protein>
<keyword evidence="4" id="KW-1133">Transmembrane helix</keyword>
<sequence>MLTAGMKWLAILFLLLAIESPFIGAAKILTIFPFQARSHMIMGSALAKELVSKGHEVTMLSHFPQKEKIANYTDVYIKTTMLDLVGAQGHANKFFDDKNTGFKERVGMMSNMLSINTETCDMMLQEEEVHKLIHDNNAHFDLVIIEAFFNECFLGFVHKFKAPLIQVCTFGGINYMLEWFGNPTPYSYIPEVFLPYSNKMNLWERTINTVVGIGIKAARQCLYLPGMDAIMKKNFGFLEGLPSINELERGTSVLFLNDHFSISYSRPFVPGIVQVGGLHVKPPKKLPKDLQDYLDDAPNGVIYFSLGSNLQSSEMPESKRNALLEAFSQLKQKVLWKWESDTLPGQPSNVKIGKWLPQTDILAHPNVRAFITHGGLLSTQEAMNRGIPVVGIPIFADQSNNMQKAQLAGFGVLLDFKNVTTESVKWAIAEILENPRYAENAQRISRIFRDQPLTPLDQAMFWTEYVIRHKGAPHMRSAALDLTWYQYFLLDVTAFVTKWLTLVVLLVTTRLTLIEAAKILTIFPFQSRSHMIMGSALAKELAESGHDVTMISHFPEKNKIPNYTDIYVETTMMDVAGNQGTANKYFEEKAFGLKETIETATNMFHMNQVTCDKMLQEEAVHRLIHDKDAHFDVIIMEAFLNDCFLGFVHKFKAPLIEVCTFGGAHYMDDWFGNPRPFSYVPDTFMAFTDNMNIWEKILNTLIGTTVRLLRSHFYVPGMNEVLKKNFGFLEGLPTISEIECNISLLLMNDHFSFSYPRPFMPGMVQVGGLHVKPPKNLPKDLQEYLDDAPNGVIFFSLGSNLQSSEMPESKRSALLEAFSQLKQKVLWKWESDTLPGQPSNVRLGKWLPQTDILAHPNIRVFITHGGLLSTQEAMHRGVPVVGIPVFGDQLTNMKKAQMAGLGVTVNFKDITAESVKTAITEVIENPKYAENAQRISRIFRDQPQTPLERAVYWTEYVIRHKGAPHMRSVARDLAWYQHLLLDVIAVLMLALGTILFFVYFVIRAALRVICGRSKSKIQVSDKKKKH</sequence>
<gene>
    <name evidence="6" type="ORF">L9F63_000307</name>
</gene>
<dbReference type="Gene3D" id="3.40.50.2000">
    <property type="entry name" value="Glycogen Phosphorylase B"/>
    <property type="match status" value="3"/>
</dbReference>
<reference evidence="6" key="1">
    <citation type="journal article" date="2023" name="IScience">
        <title>Live-bearing cockroach genome reveals convergent evolutionary mechanisms linked to viviparity in insects and beyond.</title>
        <authorList>
            <person name="Fouks B."/>
            <person name="Harrison M.C."/>
            <person name="Mikhailova A.A."/>
            <person name="Marchal E."/>
            <person name="English S."/>
            <person name="Carruthers M."/>
            <person name="Jennings E.C."/>
            <person name="Chiamaka E.L."/>
            <person name="Frigard R.A."/>
            <person name="Pippel M."/>
            <person name="Attardo G.M."/>
            <person name="Benoit J.B."/>
            <person name="Bornberg-Bauer E."/>
            <person name="Tobe S.S."/>
        </authorList>
    </citation>
    <scope>NUCLEOTIDE SEQUENCE</scope>
    <source>
        <strain evidence="6">Stay&amp;Tobe</strain>
    </source>
</reference>
<evidence type="ECO:0000256" key="5">
    <source>
        <dbReference type="SAM" id="SignalP"/>
    </source>
</evidence>
<keyword evidence="3" id="KW-0808">Transferase</keyword>
<dbReference type="SUPFAM" id="SSF53756">
    <property type="entry name" value="UDP-Glycosyltransferase/glycogen phosphorylase"/>
    <property type="match status" value="2"/>
</dbReference>
<evidence type="ECO:0000256" key="3">
    <source>
        <dbReference type="ARBA" id="ARBA00022679"/>
    </source>
</evidence>
<keyword evidence="4" id="KW-0472">Membrane</keyword>
<evidence type="ECO:0000256" key="2">
    <source>
        <dbReference type="ARBA" id="ARBA00022676"/>
    </source>
</evidence>
<organism evidence="6 7">
    <name type="scientific">Diploptera punctata</name>
    <name type="common">Pacific beetle cockroach</name>
    <dbReference type="NCBI Taxonomy" id="6984"/>
    <lineage>
        <taxon>Eukaryota</taxon>
        <taxon>Metazoa</taxon>
        <taxon>Ecdysozoa</taxon>
        <taxon>Arthropoda</taxon>
        <taxon>Hexapoda</taxon>
        <taxon>Insecta</taxon>
        <taxon>Pterygota</taxon>
        <taxon>Neoptera</taxon>
        <taxon>Polyneoptera</taxon>
        <taxon>Dictyoptera</taxon>
        <taxon>Blattodea</taxon>
        <taxon>Blaberoidea</taxon>
        <taxon>Blaberidae</taxon>
        <taxon>Diplopterinae</taxon>
        <taxon>Diploptera</taxon>
    </lineage>
</organism>
<evidence type="ECO:0000256" key="1">
    <source>
        <dbReference type="ARBA" id="ARBA00009995"/>
    </source>
</evidence>
<comment type="caution">
    <text evidence="6">The sequence shown here is derived from an EMBL/GenBank/DDBJ whole genome shotgun (WGS) entry which is preliminary data.</text>
</comment>